<dbReference type="PANTHER" id="PTHR47894">
    <property type="entry name" value="HTH-TYPE TRANSCRIPTIONAL REGULATOR GADX"/>
    <property type="match status" value="1"/>
</dbReference>
<protein>
    <submittedName>
        <fullName evidence="5">AraC family transcriptional regulator ligand-binding domain-containing protein</fullName>
    </submittedName>
</protein>
<dbReference type="InterPro" id="IPR032687">
    <property type="entry name" value="AraC-type_N"/>
</dbReference>
<sequence>MNDHFKIPSALWEGMQRVGLARHQVLAHAKLSLRLVQDDAPISTAQFFALWRAMVVVSGDPHIGLWIATELDGGVMPPSFLAAYHARDYRDALQRVARFKRLCAPEEIRIEEHADHASVQLHWLHAEEAELPPALVEASLASLMELGRSGTSAPLHPVFVSLTRPSEDPVVLERYFGCPVQFGAAHNGMTLRVADLAKPFVQYNSELLQILDQALQTQVDAQAHRATLSEQIRWILRRRLTAGRPDIRSIASELAMSERSLQRRLTEEGVRFQDLLSQSRHQLALEYLRDRQFSLIEVAFMLGYEDQNSFFRAFRQWEFRTPSEWRADHKADSGVNT</sequence>
<evidence type="ECO:0000256" key="3">
    <source>
        <dbReference type="ARBA" id="ARBA00023163"/>
    </source>
</evidence>
<dbReference type="Proteomes" id="UP001596084">
    <property type="component" value="Unassembled WGS sequence"/>
</dbReference>
<feature type="domain" description="HTH araC/xylS-type" evidence="4">
    <location>
        <begin position="230"/>
        <end position="328"/>
    </location>
</feature>
<evidence type="ECO:0000256" key="2">
    <source>
        <dbReference type="ARBA" id="ARBA00023125"/>
    </source>
</evidence>
<dbReference type="PANTHER" id="PTHR47894:SF1">
    <property type="entry name" value="HTH-TYPE TRANSCRIPTIONAL REGULATOR VQSM"/>
    <property type="match status" value="1"/>
</dbReference>
<reference evidence="6" key="1">
    <citation type="journal article" date="2019" name="Int. J. Syst. Evol. Microbiol.">
        <title>The Global Catalogue of Microorganisms (GCM) 10K type strain sequencing project: providing services to taxonomists for standard genome sequencing and annotation.</title>
        <authorList>
            <consortium name="The Broad Institute Genomics Platform"/>
            <consortium name="The Broad Institute Genome Sequencing Center for Infectious Disease"/>
            <person name="Wu L."/>
            <person name="Ma J."/>
        </authorList>
    </citation>
    <scope>NUCLEOTIDE SEQUENCE [LARGE SCALE GENOMIC DNA]</scope>
    <source>
        <strain evidence="6">CGMCC 4.7277</strain>
    </source>
</reference>
<evidence type="ECO:0000313" key="6">
    <source>
        <dbReference type="Proteomes" id="UP001596084"/>
    </source>
</evidence>
<evidence type="ECO:0000259" key="4">
    <source>
        <dbReference type="PROSITE" id="PS01124"/>
    </source>
</evidence>
<comment type="caution">
    <text evidence="5">The sequence shown here is derived from an EMBL/GenBank/DDBJ whole genome shotgun (WGS) entry which is preliminary data.</text>
</comment>
<keyword evidence="6" id="KW-1185">Reference proteome</keyword>
<proteinExistence type="predicted"/>
<evidence type="ECO:0000256" key="1">
    <source>
        <dbReference type="ARBA" id="ARBA00023015"/>
    </source>
</evidence>
<dbReference type="SUPFAM" id="SSF46689">
    <property type="entry name" value="Homeodomain-like"/>
    <property type="match status" value="1"/>
</dbReference>
<dbReference type="InterPro" id="IPR018060">
    <property type="entry name" value="HTH_AraC"/>
</dbReference>
<dbReference type="InterPro" id="IPR009057">
    <property type="entry name" value="Homeodomain-like_sf"/>
</dbReference>
<dbReference type="PROSITE" id="PS01124">
    <property type="entry name" value="HTH_ARAC_FAMILY_2"/>
    <property type="match status" value="1"/>
</dbReference>
<keyword evidence="2" id="KW-0238">DNA-binding</keyword>
<keyword evidence="3" id="KW-0804">Transcription</keyword>
<evidence type="ECO:0000313" key="5">
    <source>
        <dbReference type="EMBL" id="MFC5520039.1"/>
    </source>
</evidence>
<dbReference type="EMBL" id="JBHSMX010000008">
    <property type="protein sequence ID" value="MFC5520039.1"/>
    <property type="molecule type" value="Genomic_DNA"/>
</dbReference>
<dbReference type="RefSeq" id="WP_068833852.1">
    <property type="nucleotide sequence ID" value="NZ_JBHSMX010000008.1"/>
</dbReference>
<accession>A0ABW0Q6Y0</accession>
<name>A0ABW0Q6Y0_9BURK</name>
<keyword evidence="1" id="KW-0805">Transcription regulation</keyword>
<dbReference type="Gene3D" id="1.10.10.60">
    <property type="entry name" value="Homeodomain-like"/>
    <property type="match status" value="1"/>
</dbReference>
<dbReference type="Pfam" id="PF12833">
    <property type="entry name" value="HTH_18"/>
    <property type="match status" value="1"/>
</dbReference>
<dbReference type="SMART" id="SM00342">
    <property type="entry name" value="HTH_ARAC"/>
    <property type="match status" value="1"/>
</dbReference>
<gene>
    <name evidence="5" type="ORF">ACFPP7_03795</name>
</gene>
<dbReference type="Pfam" id="PF12625">
    <property type="entry name" value="Arabinose_bd"/>
    <property type="match status" value="1"/>
</dbReference>
<organism evidence="5 6">
    <name type="scientific">Polaromonas jejuensis</name>
    <dbReference type="NCBI Taxonomy" id="457502"/>
    <lineage>
        <taxon>Bacteria</taxon>
        <taxon>Pseudomonadati</taxon>
        <taxon>Pseudomonadota</taxon>
        <taxon>Betaproteobacteria</taxon>
        <taxon>Burkholderiales</taxon>
        <taxon>Comamonadaceae</taxon>
        <taxon>Polaromonas</taxon>
    </lineage>
</organism>